<evidence type="ECO:0000313" key="5">
    <source>
        <dbReference type="Proteomes" id="UP000529637"/>
    </source>
</evidence>
<dbReference type="GO" id="GO:0016301">
    <property type="term" value="F:kinase activity"/>
    <property type="evidence" value="ECO:0007669"/>
    <property type="project" value="UniProtKB-KW"/>
</dbReference>
<organism evidence="4 5">
    <name type="scientific">Piscinibacter koreensis</name>
    <dbReference type="NCBI Taxonomy" id="2742824"/>
    <lineage>
        <taxon>Bacteria</taxon>
        <taxon>Pseudomonadati</taxon>
        <taxon>Pseudomonadota</taxon>
        <taxon>Betaproteobacteria</taxon>
        <taxon>Burkholderiales</taxon>
        <taxon>Sphaerotilaceae</taxon>
        <taxon>Piscinibacter</taxon>
    </lineage>
</organism>
<dbReference type="EMBL" id="JABWMJ010000003">
    <property type="protein sequence ID" value="NUZ05745.1"/>
    <property type="molecule type" value="Genomic_DNA"/>
</dbReference>
<gene>
    <name evidence="4" type="ORF">HQN59_08210</name>
</gene>
<keyword evidence="3" id="KW-0732">Signal</keyword>
<evidence type="ECO:0000256" key="1">
    <source>
        <dbReference type="SAM" id="Coils"/>
    </source>
</evidence>
<comment type="caution">
    <text evidence="4">The sequence shown here is derived from an EMBL/GenBank/DDBJ whole genome shotgun (WGS) entry which is preliminary data.</text>
</comment>
<keyword evidence="1" id="KW-0175">Coiled coil</keyword>
<dbReference type="Proteomes" id="UP000529637">
    <property type="component" value="Unassembled WGS sequence"/>
</dbReference>
<accession>A0A7Y6NM77</accession>
<feature type="signal peptide" evidence="3">
    <location>
        <begin position="1"/>
        <end position="26"/>
    </location>
</feature>
<feature type="region of interest" description="Disordered" evidence="2">
    <location>
        <begin position="82"/>
        <end position="118"/>
    </location>
</feature>
<keyword evidence="4" id="KW-0808">Transferase</keyword>
<protein>
    <submittedName>
        <fullName evidence="4">Acetate kinase</fullName>
    </submittedName>
</protein>
<feature type="compositionally biased region" description="Low complexity" evidence="2">
    <location>
        <begin position="94"/>
        <end position="112"/>
    </location>
</feature>
<keyword evidence="5" id="KW-1185">Reference proteome</keyword>
<dbReference type="AlphaFoldDB" id="A0A7Y6NM77"/>
<evidence type="ECO:0000256" key="3">
    <source>
        <dbReference type="SAM" id="SignalP"/>
    </source>
</evidence>
<keyword evidence="4" id="KW-0418">Kinase</keyword>
<name>A0A7Y6NM77_9BURK</name>
<proteinExistence type="predicted"/>
<evidence type="ECO:0000256" key="2">
    <source>
        <dbReference type="SAM" id="MobiDB-lite"/>
    </source>
</evidence>
<dbReference type="RefSeq" id="WP_176068467.1">
    <property type="nucleotide sequence ID" value="NZ_JABWMJ010000003.1"/>
</dbReference>
<feature type="chain" id="PRO_5030587468" evidence="3">
    <location>
        <begin position="27"/>
        <end position="430"/>
    </location>
</feature>
<reference evidence="4 5" key="1">
    <citation type="submission" date="2020-06" db="EMBL/GenBank/DDBJ databases">
        <title>Schlegella sp. ID0723 isolated from air conditioner.</title>
        <authorList>
            <person name="Kim D.Y."/>
            <person name="Kim D.-U."/>
        </authorList>
    </citation>
    <scope>NUCLEOTIDE SEQUENCE [LARGE SCALE GENOMIC DNA]</scope>
    <source>
        <strain evidence="4 5">ID0723</strain>
    </source>
</reference>
<feature type="coiled-coil region" evidence="1">
    <location>
        <begin position="40"/>
        <end position="74"/>
    </location>
</feature>
<sequence length="430" mass="45957">MQKNRRGTARAIGCSTLAVLTAAASAQQNVETPEAAAARLGELRQRIDEQTRQLNALKRALAEQETSINEMRRALGSEALAAQRGGSGNPAPPQVAQGPAAAAAPAQVGQPPDESTRRPEVAPIFEQPGVLTPRGKFVLEPSVQYSYSSSNRVALVGYTVIPAILVGLIDIREVRRNTVTAALTGRFGITNRLEVEAKLPYVYRADANVGREILQGDATAGAFDTNGKGIGDVEVTARYQLNDGGMDRPYYIGSLRYKSRTGKDPFEVRTSRGVQGFRSDGIQTELPTGSGFHGLQGAMTALFPSDPAVFFGTVSYLHTFARNNIVRNTSEGPEVIGKVAPGGIWGFNFGMGLGLNEKSSFSIGYDHASVGRTKINGSTPEESVRIQLGTLLLGYSYRLGEKRTLNVSLGAGLTRDTPDLTLTVRTPVSF</sequence>
<evidence type="ECO:0000313" key="4">
    <source>
        <dbReference type="EMBL" id="NUZ05745.1"/>
    </source>
</evidence>